<evidence type="ECO:0000256" key="4">
    <source>
        <dbReference type="PIRSR" id="PIRSR604808-2"/>
    </source>
</evidence>
<evidence type="ECO:0000259" key="5">
    <source>
        <dbReference type="Pfam" id="PF03372"/>
    </source>
</evidence>
<protein>
    <recommendedName>
        <fullName evidence="5">Endonuclease/exonuclease/phosphatase domain-containing protein</fullName>
    </recommendedName>
</protein>
<dbReference type="GO" id="GO:0008311">
    <property type="term" value="F:double-stranded DNA 3'-5' DNA exonuclease activity"/>
    <property type="evidence" value="ECO:0007669"/>
    <property type="project" value="TreeGrafter"/>
</dbReference>
<dbReference type="Pfam" id="PF03372">
    <property type="entry name" value="Exo_endo_phos"/>
    <property type="match status" value="1"/>
</dbReference>
<keyword evidence="1 4" id="KW-0479">Metal-binding</keyword>
<accession>A0A8T1Q8A0</accession>
<feature type="domain" description="Endonuclease/exonuclease/phosphatase" evidence="5">
    <location>
        <begin position="6"/>
        <end position="212"/>
    </location>
</feature>
<dbReference type="GO" id="GO:0005634">
    <property type="term" value="C:nucleus"/>
    <property type="evidence" value="ECO:0007669"/>
    <property type="project" value="TreeGrafter"/>
</dbReference>
<proteinExistence type="predicted"/>
<organism evidence="6 7">
    <name type="scientific">Carya illinoinensis</name>
    <name type="common">Pecan</name>
    <dbReference type="NCBI Taxonomy" id="32201"/>
    <lineage>
        <taxon>Eukaryota</taxon>
        <taxon>Viridiplantae</taxon>
        <taxon>Streptophyta</taxon>
        <taxon>Embryophyta</taxon>
        <taxon>Tracheophyta</taxon>
        <taxon>Spermatophyta</taxon>
        <taxon>Magnoliopsida</taxon>
        <taxon>eudicotyledons</taxon>
        <taxon>Gunneridae</taxon>
        <taxon>Pentapetalae</taxon>
        <taxon>rosids</taxon>
        <taxon>fabids</taxon>
        <taxon>Fagales</taxon>
        <taxon>Juglandaceae</taxon>
        <taxon>Carya</taxon>
    </lineage>
</organism>
<keyword evidence="4" id="KW-0464">Manganese</keyword>
<feature type="binding site" evidence="4">
    <location>
        <position position="9"/>
    </location>
    <ligand>
        <name>Mg(2+)</name>
        <dbReference type="ChEBI" id="CHEBI:18420"/>
        <label>1</label>
    </ligand>
</feature>
<dbReference type="GO" id="GO:0008081">
    <property type="term" value="F:phosphoric diester hydrolase activity"/>
    <property type="evidence" value="ECO:0007669"/>
    <property type="project" value="TreeGrafter"/>
</dbReference>
<name>A0A8T1Q8A0_CARIL</name>
<comment type="caution">
    <text evidence="6">The sequence shown here is derived from an EMBL/GenBank/DDBJ whole genome shotgun (WGS) entry which is preliminary data.</text>
</comment>
<gene>
    <name evidence="6" type="ORF">CIPAW_06G055400</name>
</gene>
<evidence type="ECO:0000313" key="6">
    <source>
        <dbReference type="EMBL" id="KAG6650604.1"/>
    </source>
</evidence>
<dbReference type="GO" id="GO:0046872">
    <property type="term" value="F:metal ion binding"/>
    <property type="evidence" value="ECO:0007669"/>
    <property type="project" value="UniProtKB-KW"/>
</dbReference>
<dbReference type="GO" id="GO:0003906">
    <property type="term" value="F:DNA-(apurinic or apyrimidinic site) endonuclease activity"/>
    <property type="evidence" value="ECO:0007669"/>
    <property type="project" value="TreeGrafter"/>
</dbReference>
<reference evidence="6" key="1">
    <citation type="submission" date="2020-12" db="EMBL/GenBank/DDBJ databases">
        <title>WGS assembly of Carya illinoinensis cv. Pawnee.</title>
        <authorList>
            <person name="Platts A."/>
            <person name="Shu S."/>
            <person name="Wright S."/>
            <person name="Barry K."/>
            <person name="Edger P."/>
            <person name="Pires J.C."/>
            <person name="Schmutz J."/>
        </authorList>
    </citation>
    <scope>NUCLEOTIDE SEQUENCE</scope>
    <source>
        <tissue evidence="6">Leaf</tissue>
    </source>
</reference>
<dbReference type="PANTHER" id="PTHR22748:SF19">
    <property type="entry name" value="ENDONUCLEASE_EXONUCLEASE_PHOSPHATASE DOMAIN-CONTAINING PROTEIN"/>
    <property type="match status" value="1"/>
</dbReference>
<evidence type="ECO:0000313" key="7">
    <source>
        <dbReference type="Proteomes" id="UP000811609"/>
    </source>
</evidence>
<keyword evidence="2" id="KW-0378">Hydrolase</keyword>
<evidence type="ECO:0000256" key="3">
    <source>
        <dbReference type="ARBA" id="ARBA00022842"/>
    </source>
</evidence>
<dbReference type="InterPro" id="IPR005135">
    <property type="entry name" value="Endo/exonuclease/phosphatase"/>
</dbReference>
<evidence type="ECO:0000256" key="2">
    <source>
        <dbReference type="ARBA" id="ARBA00022801"/>
    </source>
</evidence>
<comment type="cofactor">
    <cofactor evidence="4">
        <name>Mg(2+)</name>
        <dbReference type="ChEBI" id="CHEBI:18420"/>
    </cofactor>
    <cofactor evidence="4">
        <name>Mn(2+)</name>
        <dbReference type="ChEBI" id="CHEBI:29035"/>
    </cofactor>
    <text evidence="4">Probably binds two magnesium or manganese ions per subunit.</text>
</comment>
<dbReference type="Proteomes" id="UP000811609">
    <property type="component" value="Chromosome 6"/>
</dbReference>
<dbReference type="GO" id="GO:0006284">
    <property type="term" value="P:base-excision repair"/>
    <property type="evidence" value="ECO:0007669"/>
    <property type="project" value="TreeGrafter"/>
</dbReference>
<keyword evidence="3 4" id="KW-0460">Magnesium</keyword>
<keyword evidence="7" id="KW-1185">Reference proteome</keyword>
<dbReference type="EMBL" id="CM031814">
    <property type="protein sequence ID" value="KAG6650604.1"/>
    <property type="molecule type" value="Genomic_DNA"/>
</dbReference>
<sequence length="218" mass="25271">MHPKIISWNVQGLNECNKRLRIKALLRMWRGDVVCLQETKLRSIDRSIVRSLCGCSYVGWSYLASVGASGGVLLMWDKRVMEVLEECIGDFSVATMFKNVEDGWVWAFVGTYGPNVDRDRRRLWEELAGVYSLWDVPWCMEGDFNITRFQSECSGQYRNSVAMDEFSKFIFDLNLMDLPLVGGEYTWSNGLVWSKLDRFLVSPEWEAHFPEVCLKRLP</sequence>
<dbReference type="InterPro" id="IPR004808">
    <property type="entry name" value="AP_endonuc_1"/>
</dbReference>
<evidence type="ECO:0000256" key="1">
    <source>
        <dbReference type="ARBA" id="ARBA00022723"/>
    </source>
</evidence>
<dbReference type="PANTHER" id="PTHR22748">
    <property type="entry name" value="AP ENDONUCLEASE"/>
    <property type="match status" value="1"/>
</dbReference>
<feature type="binding site" evidence="4">
    <location>
        <position position="38"/>
    </location>
    <ligand>
        <name>Mg(2+)</name>
        <dbReference type="ChEBI" id="CHEBI:18420"/>
        <label>1</label>
    </ligand>
</feature>
<dbReference type="AlphaFoldDB" id="A0A8T1Q8A0"/>